<dbReference type="EMBL" id="SRJC01000005">
    <property type="protein sequence ID" value="TGB01691.1"/>
    <property type="molecule type" value="Genomic_DNA"/>
</dbReference>
<protein>
    <submittedName>
        <fullName evidence="2">Sulfotransferase</fullName>
    </submittedName>
</protein>
<dbReference type="AlphaFoldDB" id="A0A4Z0GYI7"/>
<keyword evidence="1 2" id="KW-0808">Transferase</keyword>
<evidence type="ECO:0000313" key="3">
    <source>
        <dbReference type="Proteomes" id="UP000297982"/>
    </source>
</evidence>
<dbReference type="Pfam" id="PF13469">
    <property type="entry name" value="Sulfotransfer_3"/>
    <property type="match status" value="1"/>
</dbReference>
<accession>A0A4Z0GYI7</accession>
<dbReference type="RefSeq" id="WP_135328376.1">
    <property type="nucleotide sequence ID" value="NZ_SRJC01000005.1"/>
</dbReference>
<dbReference type="InterPro" id="IPR026634">
    <property type="entry name" value="TPST-like"/>
</dbReference>
<dbReference type="Proteomes" id="UP000297982">
    <property type="component" value="Unassembled WGS sequence"/>
</dbReference>
<proteinExistence type="predicted"/>
<name>A0A4Z0GYI7_9BACI</name>
<dbReference type="GO" id="GO:0008476">
    <property type="term" value="F:protein-tyrosine sulfotransferase activity"/>
    <property type="evidence" value="ECO:0007669"/>
    <property type="project" value="InterPro"/>
</dbReference>
<evidence type="ECO:0000313" key="2">
    <source>
        <dbReference type="EMBL" id="TGB01691.1"/>
    </source>
</evidence>
<evidence type="ECO:0000256" key="1">
    <source>
        <dbReference type="ARBA" id="ARBA00022679"/>
    </source>
</evidence>
<organism evidence="2 3">
    <name type="scientific">Halobacillus salinus</name>
    <dbReference type="NCBI Taxonomy" id="192814"/>
    <lineage>
        <taxon>Bacteria</taxon>
        <taxon>Bacillati</taxon>
        <taxon>Bacillota</taxon>
        <taxon>Bacilli</taxon>
        <taxon>Bacillales</taxon>
        <taxon>Bacillaceae</taxon>
        <taxon>Halobacillus</taxon>
    </lineage>
</organism>
<comment type="caution">
    <text evidence="2">The sequence shown here is derived from an EMBL/GenBank/DDBJ whole genome shotgun (WGS) entry which is preliminary data.</text>
</comment>
<dbReference type="PANTHER" id="PTHR12788:SF10">
    <property type="entry name" value="PROTEIN-TYROSINE SULFOTRANSFERASE"/>
    <property type="match status" value="1"/>
</dbReference>
<dbReference type="STRING" id="192814.GCA_900166575_03157"/>
<keyword evidence="3" id="KW-1185">Reference proteome</keyword>
<dbReference type="PANTHER" id="PTHR12788">
    <property type="entry name" value="PROTEIN-TYROSINE SULFOTRANSFERASE 2"/>
    <property type="match status" value="1"/>
</dbReference>
<gene>
    <name evidence="2" type="ORF">E4663_16175</name>
</gene>
<dbReference type="InterPro" id="IPR027417">
    <property type="entry name" value="P-loop_NTPase"/>
</dbReference>
<reference evidence="2 3" key="1">
    <citation type="journal article" date="2003" name="Int. J. Syst. Evol. Microbiol.">
        <title>Halobacillus salinus sp. nov., isolated from a salt lake on the coast of the East Sea in Korea.</title>
        <authorList>
            <person name="Yoon J.H."/>
            <person name="Kang K.H."/>
            <person name="Park Y.H."/>
        </authorList>
    </citation>
    <scope>NUCLEOTIDE SEQUENCE [LARGE SCALE GENOMIC DNA]</scope>
    <source>
        <strain evidence="2 3">HSL-3</strain>
    </source>
</reference>
<sequence length="321" mass="37645">MKSNVRDWAEQKSRKYPILHSVYDWGKVAKNTVTLSHPVNSKKDQHDPFFVIGSGRSGNTLLRTMLTKDDSIVIPPESFVLGEVIRKFKMYRFMEWEDLCGVFCSVFERHHGFSMWGIDLQPFYQKAIRLPAEERNLETLLNLFYMHYASVKKPEATRWGDKTPINTFSLGPINQVYKQSQFIHIIRDGRDVVNSYVNAGLYDDVDKAARRWNLSIDIARNFGRKVGHERYHEVHYEDLVRYPEREMRQICSFLGLEFKEDMLDNNKGLDQLGDADQAHHTNLHKPINDSSIGKWKRQMSEPDQVKVQELCSTRLQQLQYQ</sequence>
<dbReference type="Gene3D" id="3.40.50.300">
    <property type="entry name" value="P-loop containing nucleotide triphosphate hydrolases"/>
    <property type="match status" value="1"/>
</dbReference>
<dbReference type="SUPFAM" id="SSF52540">
    <property type="entry name" value="P-loop containing nucleoside triphosphate hydrolases"/>
    <property type="match status" value="1"/>
</dbReference>